<sequence>MSEENTETQVSEDIKAMQAQLKKANSEAAHYRNERNTFKDMAIGLKAERTLSDAGINNPKVLKLLNLSEITVMESGELEGLAEQIASLEEDFPELFGAGKPNGISGADASDKREVSPTKSSAEKLVAGFLKR</sequence>
<proteinExistence type="predicted"/>
<protein>
    <recommendedName>
        <fullName evidence="5">Scaffolding protein</fullName>
    </recommendedName>
</protein>
<dbReference type="OrthoDB" id="9970841at2"/>
<dbReference type="EMBL" id="QQBH01000021">
    <property type="protein sequence ID" value="RDD85958.1"/>
    <property type="molecule type" value="Genomic_DNA"/>
</dbReference>
<dbReference type="InterPro" id="IPR009636">
    <property type="entry name" value="SCAF"/>
</dbReference>
<evidence type="ECO:0000313" key="4">
    <source>
        <dbReference type="Proteomes" id="UP000253742"/>
    </source>
</evidence>
<feature type="region of interest" description="Disordered" evidence="2">
    <location>
        <begin position="97"/>
        <end position="121"/>
    </location>
</feature>
<dbReference type="Proteomes" id="UP000253742">
    <property type="component" value="Unassembled WGS sequence"/>
</dbReference>
<organism evidence="3 4">
    <name type="scientific">Streptomyces parvulus</name>
    <dbReference type="NCBI Taxonomy" id="146923"/>
    <lineage>
        <taxon>Bacteria</taxon>
        <taxon>Bacillati</taxon>
        <taxon>Actinomycetota</taxon>
        <taxon>Actinomycetes</taxon>
        <taxon>Kitasatosporales</taxon>
        <taxon>Streptomycetaceae</taxon>
        <taxon>Streptomyces</taxon>
    </lineage>
</organism>
<keyword evidence="1" id="KW-0175">Coiled coil</keyword>
<evidence type="ECO:0000256" key="2">
    <source>
        <dbReference type="SAM" id="MobiDB-lite"/>
    </source>
</evidence>
<gene>
    <name evidence="3" type="ORF">DVZ84_26865</name>
</gene>
<feature type="coiled-coil region" evidence="1">
    <location>
        <begin position="7"/>
        <end position="41"/>
    </location>
</feature>
<comment type="caution">
    <text evidence="3">The sequence shown here is derived from an EMBL/GenBank/DDBJ whole genome shotgun (WGS) entry which is preliminary data.</text>
</comment>
<name>A0A369V1P1_9ACTN</name>
<dbReference type="RefSeq" id="WP_114531391.1">
    <property type="nucleotide sequence ID" value="NZ_QQBH01000021.1"/>
</dbReference>
<reference evidence="3 4" key="1">
    <citation type="submission" date="2018-07" db="EMBL/GenBank/DDBJ databases">
        <title>Genome guided investigation of antibiotics producing actinomycetales strain isolated from a Macau mangrove ecosystem.</title>
        <authorList>
            <person name="Hu D."/>
        </authorList>
    </citation>
    <scope>NUCLEOTIDE SEQUENCE [LARGE SCALE GENOMIC DNA]</scope>
    <source>
        <strain evidence="3 4">2297</strain>
    </source>
</reference>
<evidence type="ECO:0000313" key="3">
    <source>
        <dbReference type="EMBL" id="RDD85958.1"/>
    </source>
</evidence>
<evidence type="ECO:0008006" key="5">
    <source>
        <dbReference type="Google" id="ProtNLM"/>
    </source>
</evidence>
<dbReference type="AlphaFoldDB" id="A0A369V1P1"/>
<evidence type="ECO:0000256" key="1">
    <source>
        <dbReference type="SAM" id="Coils"/>
    </source>
</evidence>
<accession>A0A369V1P1</accession>
<dbReference type="Pfam" id="PF06810">
    <property type="entry name" value="Phage_scaffold"/>
    <property type="match status" value="1"/>
</dbReference>